<dbReference type="InterPro" id="IPR005442">
    <property type="entry name" value="GST_omega"/>
</dbReference>
<evidence type="ECO:0000259" key="5">
    <source>
        <dbReference type="PROSITE" id="PS50404"/>
    </source>
</evidence>
<protein>
    <recommendedName>
        <fullName evidence="1">glutathione transferase</fullName>
        <ecNumber evidence="1">2.5.1.18</ecNumber>
    </recommendedName>
</protein>
<dbReference type="EMBL" id="JHEG04000001">
    <property type="protein sequence ID" value="KAF3886441.1"/>
    <property type="molecule type" value="Genomic_DNA"/>
</dbReference>
<dbReference type="SFLD" id="SFLDG01152">
    <property type="entry name" value="Main.3:_Omega-_and_Tau-like"/>
    <property type="match status" value="1"/>
</dbReference>
<evidence type="ECO:0000313" key="8">
    <source>
        <dbReference type="EMBL" id="KIE10470.1"/>
    </source>
</evidence>
<dbReference type="EC" id="2.5.1.18" evidence="1"/>
<dbReference type="SUPFAM" id="SSF47616">
    <property type="entry name" value="GST C-terminal domain-like"/>
    <property type="match status" value="1"/>
</dbReference>
<dbReference type="Pfam" id="PF13410">
    <property type="entry name" value="GST_C_2"/>
    <property type="match status" value="1"/>
</dbReference>
<dbReference type="InterPro" id="IPR040079">
    <property type="entry name" value="Glutathione_S-Trfase"/>
</dbReference>
<dbReference type="PANTHER" id="PTHR43968:SF6">
    <property type="entry name" value="GLUTATHIONE S-TRANSFERASE OMEGA"/>
    <property type="match status" value="1"/>
</dbReference>
<dbReference type="Proteomes" id="UP000029738">
    <property type="component" value="Unassembled WGS sequence"/>
</dbReference>
<dbReference type="InterPro" id="IPR036249">
    <property type="entry name" value="Thioredoxin-like_sf"/>
</dbReference>
<dbReference type="PROSITE" id="PS51354">
    <property type="entry name" value="GLUTAREDOXIN_2"/>
    <property type="match status" value="1"/>
</dbReference>
<evidence type="ECO:0000259" key="6">
    <source>
        <dbReference type="PROSITE" id="PS50405"/>
    </source>
</evidence>
<evidence type="ECO:0000256" key="4">
    <source>
        <dbReference type="ARBA" id="ARBA00047960"/>
    </source>
</evidence>
<proteinExistence type="predicted"/>
<comment type="catalytic activity">
    <reaction evidence="4">
        <text>RX + glutathione = an S-substituted glutathione + a halide anion + H(+)</text>
        <dbReference type="Rhea" id="RHEA:16437"/>
        <dbReference type="ChEBI" id="CHEBI:15378"/>
        <dbReference type="ChEBI" id="CHEBI:16042"/>
        <dbReference type="ChEBI" id="CHEBI:17792"/>
        <dbReference type="ChEBI" id="CHEBI:57925"/>
        <dbReference type="ChEBI" id="CHEBI:90779"/>
        <dbReference type="EC" id="2.5.1.18"/>
    </reaction>
</comment>
<evidence type="ECO:0000313" key="9">
    <source>
        <dbReference type="Proteomes" id="UP000029738"/>
    </source>
</evidence>
<dbReference type="Gene3D" id="3.40.30.10">
    <property type="entry name" value="Glutaredoxin"/>
    <property type="match status" value="1"/>
</dbReference>
<dbReference type="SUPFAM" id="SSF52833">
    <property type="entry name" value="Thioredoxin-like"/>
    <property type="match status" value="1"/>
</dbReference>
<dbReference type="InterPro" id="IPR010987">
    <property type="entry name" value="Glutathione-S-Trfase_C-like"/>
</dbReference>
<gene>
    <name evidence="8" type="ORF">DA73_0218120</name>
    <name evidence="7" type="ORF">DA73_0400013865</name>
</gene>
<dbReference type="PROSITE" id="PS50405">
    <property type="entry name" value="GST_CTER"/>
    <property type="match status" value="1"/>
</dbReference>
<dbReference type="EMBL" id="JHEG02000048">
    <property type="protein sequence ID" value="KIE10470.1"/>
    <property type="molecule type" value="Genomic_DNA"/>
</dbReference>
<dbReference type="Pfam" id="PF13409">
    <property type="entry name" value="GST_N_2"/>
    <property type="match status" value="1"/>
</dbReference>
<dbReference type="PROSITE" id="PS50404">
    <property type="entry name" value="GST_NTER"/>
    <property type="match status" value="1"/>
</dbReference>
<dbReference type="OrthoDB" id="508763at2"/>
<dbReference type="InterPro" id="IPR045073">
    <property type="entry name" value="Omega/Tau-like"/>
</dbReference>
<reference evidence="8" key="1">
    <citation type="journal article" date="2015" name="Genome Announc.">
        <title>Draft Genome Sequence of Tolypothrix boutellei Strain VB521301.</title>
        <authorList>
            <person name="Chandrababunaidu M.M."/>
            <person name="Singh D."/>
            <person name="Sen D."/>
            <person name="Bhan S."/>
            <person name="Das S."/>
            <person name="Gupta A."/>
            <person name="Adhikary S.P."/>
            <person name="Tripathy S."/>
        </authorList>
    </citation>
    <scope>NUCLEOTIDE SEQUENCE</scope>
    <source>
        <strain evidence="8">VB521301</strain>
    </source>
</reference>
<dbReference type="InterPro" id="IPR004045">
    <property type="entry name" value="Glutathione_S-Trfase_N"/>
</dbReference>
<keyword evidence="2 8" id="KW-0808">Transferase</keyword>
<comment type="caution">
    <text evidence="8">The sequence shown here is derived from an EMBL/GenBank/DDBJ whole genome shotgun (WGS) entry which is preliminary data.</text>
</comment>
<name>A0A0C1RE56_9CYAN</name>
<dbReference type="GO" id="GO:0005737">
    <property type="term" value="C:cytoplasm"/>
    <property type="evidence" value="ECO:0007669"/>
    <property type="project" value="InterPro"/>
</dbReference>
<evidence type="ECO:0000256" key="3">
    <source>
        <dbReference type="ARBA" id="ARBA00023002"/>
    </source>
</evidence>
<evidence type="ECO:0000256" key="2">
    <source>
        <dbReference type="ARBA" id="ARBA00022679"/>
    </source>
</evidence>
<dbReference type="PRINTS" id="PR01625">
    <property type="entry name" value="GSTRNSFRASEO"/>
</dbReference>
<dbReference type="RefSeq" id="WP_038079137.1">
    <property type="nucleotide sequence ID" value="NZ_JHEG04000001.1"/>
</dbReference>
<reference evidence="7" key="2">
    <citation type="submission" date="2019-11" db="EMBL/GenBank/DDBJ databases">
        <title>Improved Assembly of Tolypothrix boutellei genome.</title>
        <authorList>
            <person name="Sarangi A.N."/>
            <person name="Mukherjee M."/>
            <person name="Ghosh S."/>
            <person name="Singh D."/>
            <person name="Das A."/>
            <person name="Kant S."/>
            <person name="Prusty A."/>
            <person name="Tripathy S."/>
        </authorList>
    </citation>
    <scope>NUCLEOTIDE SEQUENCE</scope>
    <source>
        <strain evidence="7">VB521301</strain>
    </source>
</reference>
<dbReference type="STRING" id="1479485.DA73_0218120"/>
<sequence length="223" mass="25835">MTDITIYSAVVCPFAHRTRLALLEKGIEFNLVEIDLQNKPADFTDVSPYGKVPAIKHGNERVWESAIINEYLEETFPEPPLLPKEPILRAQARIWIDFANTRFVPAYSSLLRSPNLEQQQAAAEELRNHLQFIENEAFAKLSKDGPYWFGESISLVDLTYFPWFERWVALKEYRGFQIPSELTRLRQWKHALKERDSVKAIANSKEFYLQRYAKFAPLAAAAN</sequence>
<dbReference type="GO" id="GO:0004364">
    <property type="term" value="F:glutathione transferase activity"/>
    <property type="evidence" value="ECO:0007669"/>
    <property type="project" value="UniProtKB-EC"/>
</dbReference>
<feature type="domain" description="GST N-terminal" evidence="5">
    <location>
        <begin position="2"/>
        <end position="80"/>
    </location>
</feature>
<dbReference type="SFLD" id="SFLDG00358">
    <property type="entry name" value="Main_(cytGST)"/>
    <property type="match status" value="1"/>
</dbReference>
<evidence type="ECO:0000256" key="1">
    <source>
        <dbReference type="ARBA" id="ARBA00012452"/>
    </source>
</evidence>
<evidence type="ECO:0000313" key="7">
    <source>
        <dbReference type="EMBL" id="KAF3886441.1"/>
    </source>
</evidence>
<dbReference type="InterPro" id="IPR050983">
    <property type="entry name" value="GST_Omega/HSP26"/>
</dbReference>
<dbReference type="PANTHER" id="PTHR43968">
    <property type="match status" value="1"/>
</dbReference>
<dbReference type="GO" id="GO:0045174">
    <property type="term" value="F:glutathione dehydrogenase (ascorbate) activity"/>
    <property type="evidence" value="ECO:0007669"/>
    <property type="project" value="UniProtKB-ARBA"/>
</dbReference>
<dbReference type="SFLD" id="SFLDS00019">
    <property type="entry name" value="Glutathione_Transferase_(cytos"/>
    <property type="match status" value="1"/>
</dbReference>
<dbReference type="AlphaFoldDB" id="A0A0C1RE56"/>
<organism evidence="8">
    <name type="scientific">Tolypothrix bouteillei VB521301</name>
    <dbReference type="NCBI Taxonomy" id="1479485"/>
    <lineage>
        <taxon>Bacteria</taxon>
        <taxon>Bacillati</taxon>
        <taxon>Cyanobacteriota</taxon>
        <taxon>Cyanophyceae</taxon>
        <taxon>Nostocales</taxon>
        <taxon>Tolypothrichaceae</taxon>
        <taxon>Tolypothrix</taxon>
    </lineage>
</organism>
<keyword evidence="3" id="KW-0560">Oxidoreductase</keyword>
<accession>A0A0C1RE56</accession>
<feature type="domain" description="GST C-terminal" evidence="6">
    <location>
        <begin position="85"/>
        <end position="215"/>
    </location>
</feature>
<dbReference type="Gene3D" id="1.20.1050.10">
    <property type="match status" value="1"/>
</dbReference>
<dbReference type="InterPro" id="IPR036282">
    <property type="entry name" value="Glutathione-S-Trfase_C_sf"/>
</dbReference>
<keyword evidence="9" id="KW-1185">Reference proteome</keyword>